<dbReference type="Gene3D" id="3.90.180.10">
    <property type="entry name" value="Medium-chain alcohol dehydrogenases, catalytic domain"/>
    <property type="match status" value="1"/>
</dbReference>
<dbReference type="SUPFAM" id="SSF50129">
    <property type="entry name" value="GroES-like"/>
    <property type="match status" value="1"/>
</dbReference>
<dbReference type="EMBL" id="JABDTM020024914">
    <property type="protein sequence ID" value="KAH0813829.1"/>
    <property type="molecule type" value="Genomic_DNA"/>
</dbReference>
<dbReference type="SMART" id="SM00829">
    <property type="entry name" value="PKS_ER"/>
    <property type="match status" value="1"/>
</dbReference>
<name>A0A8J6HFQ8_TENMO</name>
<evidence type="ECO:0000313" key="3">
    <source>
        <dbReference type="Proteomes" id="UP000719412"/>
    </source>
</evidence>
<dbReference type="GO" id="GO:0005739">
    <property type="term" value="C:mitochondrion"/>
    <property type="evidence" value="ECO:0007669"/>
    <property type="project" value="TreeGrafter"/>
</dbReference>
<dbReference type="InterPro" id="IPR013154">
    <property type="entry name" value="ADH-like_N"/>
</dbReference>
<dbReference type="SUPFAM" id="SSF51735">
    <property type="entry name" value="NAD(P)-binding Rossmann-fold domains"/>
    <property type="match status" value="1"/>
</dbReference>
<dbReference type="Gene3D" id="3.40.50.720">
    <property type="entry name" value="NAD(P)-binding Rossmann-like Domain"/>
    <property type="match status" value="1"/>
</dbReference>
<dbReference type="FunFam" id="3.40.50.720:FF:000906">
    <property type="entry name" value="Alcohol dehydrogenase"/>
    <property type="match status" value="1"/>
</dbReference>
<dbReference type="Pfam" id="PF08240">
    <property type="entry name" value="ADH_N"/>
    <property type="match status" value="1"/>
</dbReference>
<reference evidence="2" key="1">
    <citation type="journal article" date="2020" name="J Insects Food Feed">
        <title>The yellow mealworm (Tenebrio molitor) genome: a resource for the emerging insects as food and feed industry.</title>
        <authorList>
            <person name="Eriksson T."/>
            <person name="Andere A."/>
            <person name="Kelstrup H."/>
            <person name="Emery V."/>
            <person name="Picard C."/>
        </authorList>
    </citation>
    <scope>NUCLEOTIDE SEQUENCE</scope>
    <source>
        <strain evidence="2">Stoneville</strain>
        <tissue evidence="2">Whole head</tissue>
    </source>
</reference>
<protein>
    <recommendedName>
        <fullName evidence="1">Enoyl reductase (ER) domain-containing protein</fullName>
    </recommendedName>
</protein>
<dbReference type="InterPro" id="IPR011032">
    <property type="entry name" value="GroES-like_sf"/>
</dbReference>
<proteinExistence type="predicted"/>
<feature type="domain" description="Enoyl reductase (ER)" evidence="1">
    <location>
        <begin position="72"/>
        <end position="425"/>
    </location>
</feature>
<accession>A0A8J6HFQ8</accession>
<dbReference type="Proteomes" id="UP000719412">
    <property type="component" value="Unassembled WGS sequence"/>
</dbReference>
<dbReference type="PANTHER" id="PTHR11695">
    <property type="entry name" value="ALCOHOL DEHYDROGENASE RELATED"/>
    <property type="match status" value="1"/>
</dbReference>
<dbReference type="InterPro" id="IPR036291">
    <property type="entry name" value="NAD(P)-bd_dom_sf"/>
</dbReference>
<dbReference type="InterPro" id="IPR050700">
    <property type="entry name" value="YIM1/Zinc_Alcohol_DH_Fams"/>
</dbReference>
<reference evidence="2" key="2">
    <citation type="submission" date="2021-08" db="EMBL/GenBank/DDBJ databases">
        <authorList>
            <person name="Eriksson T."/>
        </authorList>
    </citation>
    <scope>NUCLEOTIDE SEQUENCE</scope>
    <source>
        <strain evidence="2">Stoneville</strain>
        <tissue evidence="2">Whole head</tissue>
    </source>
</reference>
<keyword evidence="3" id="KW-1185">Reference proteome</keyword>
<organism evidence="2 3">
    <name type="scientific">Tenebrio molitor</name>
    <name type="common">Yellow mealworm beetle</name>
    <dbReference type="NCBI Taxonomy" id="7067"/>
    <lineage>
        <taxon>Eukaryota</taxon>
        <taxon>Metazoa</taxon>
        <taxon>Ecdysozoa</taxon>
        <taxon>Arthropoda</taxon>
        <taxon>Hexapoda</taxon>
        <taxon>Insecta</taxon>
        <taxon>Pterygota</taxon>
        <taxon>Neoptera</taxon>
        <taxon>Endopterygota</taxon>
        <taxon>Coleoptera</taxon>
        <taxon>Polyphaga</taxon>
        <taxon>Cucujiformia</taxon>
        <taxon>Tenebrionidae</taxon>
        <taxon>Tenebrio</taxon>
    </lineage>
</organism>
<dbReference type="GO" id="GO:0016491">
    <property type="term" value="F:oxidoreductase activity"/>
    <property type="evidence" value="ECO:0007669"/>
    <property type="project" value="InterPro"/>
</dbReference>
<dbReference type="PANTHER" id="PTHR11695:SF645">
    <property type="entry name" value="RETICULON-4-INTERACTING PROTEIN 1, MITOCHONDRIAL-LIKE PROTEIN"/>
    <property type="match status" value="1"/>
</dbReference>
<evidence type="ECO:0000259" key="1">
    <source>
        <dbReference type="SMART" id="SM00829"/>
    </source>
</evidence>
<evidence type="ECO:0000313" key="2">
    <source>
        <dbReference type="EMBL" id="KAH0813829.1"/>
    </source>
</evidence>
<gene>
    <name evidence="2" type="ORF">GEV33_008955</name>
</gene>
<sequence length="428" mass="47356">MDEVLFRSSQKLENFQVQLSLAASQSKDILHQYSEQRFICGSIVGVIFALSIKKKGSVIRYMQAVQCVNYLGTESAMVVENAQAPDVCSENDVIVTVKAASVHVIDAEICSGYGKTLRKILQRIYNKRSKYALPVTLGRDCTGIITDAGSNVKRLEVGDEVWLTVPFWYEGTLSQSVIVPEFRIGRKPKNIGFEGACSLPYAGTLALSALREIETTQENAQDKKFLVLGGCTPVGCVLIQVLKHWKAHVTTTSTKRAMPVVKALGADEVIIFPEPVKTDGKSILSLELPQECLNAFQKELELKEKFDFIIVTKNCALTTKKLEDFCNGKMVSTVPKQRYSDNCGFLSALVIGGYIYLKSLFEKVSGIAFNDFDEGHMCFVTLDELADLVENGSLQTVVDKVFQPQDIEIALNHIQSYDSIGSTVITFR</sequence>
<dbReference type="InterPro" id="IPR020843">
    <property type="entry name" value="ER"/>
</dbReference>
<comment type="caution">
    <text evidence="2">The sequence shown here is derived from an EMBL/GenBank/DDBJ whole genome shotgun (WGS) entry which is preliminary data.</text>
</comment>
<dbReference type="AlphaFoldDB" id="A0A8J6HFQ8"/>